<dbReference type="SUPFAM" id="SSF52540">
    <property type="entry name" value="P-loop containing nucleoside triphosphate hydrolases"/>
    <property type="match status" value="1"/>
</dbReference>
<organism evidence="1 2">
    <name type="scientific">Botryobasidium botryosum (strain FD-172 SS1)</name>
    <dbReference type="NCBI Taxonomy" id="930990"/>
    <lineage>
        <taxon>Eukaryota</taxon>
        <taxon>Fungi</taxon>
        <taxon>Dikarya</taxon>
        <taxon>Basidiomycota</taxon>
        <taxon>Agaricomycotina</taxon>
        <taxon>Agaricomycetes</taxon>
        <taxon>Cantharellales</taxon>
        <taxon>Botryobasidiaceae</taxon>
        <taxon>Botryobasidium</taxon>
    </lineage>
</organism>
<dbReference type="HOGENOM" id="CLU_023805_5_2_1"/>
<dbReference type="EMBL" id="KL198028">
    <property type="protein sequence ID" value="KDQ16264.1"/>
    <property type="molecule type" value="Genomic_DNA"/>
</dbReference>
<keyword evidence="2" id="KW-1185">Reference proteome</keyword>
<sequence>MSDSDAASVRDKFDRFRILIIGRANSGKTTVLQAVCGTDKEPQVYPCYEDGDRFYSPNRSFLSRLFSRRSKSASKSSILAPSADRGEHDINNELIFPGKNGFVFHDSRGFESGAVRERDIVQEFIRKRANHSALNERIHAIWCEPRHLI</sequence>
<evidence type="ECO:0008006" key="3">
    <source>
        <dbReference type="Google" id="ProtNLM"/>
    </source>
</evidence>
<protein>
    <recommendedName>
        <fullName evidence="3">G domain-containing protein</fullName>
    </recommendedName>
</protein>
<name>A0A067ML37_BOTB1</name>
<dbReference type="Gene3D" id="3.40.50.300">
    <property type="entry name" value="P-loop containing nucleotide triphosphate hydrolases"/>
    <property type="match status" value="1"/>
</dbReference>
<dbReference type="InParanoid" id="A0A067ML37"/>
<dbReference type="InterPro" id="IPR027417">
    <property type="entry name" value="P-loop_NTPase"/>
</dbReference>
<reference evidence="2" key="1">
    <citation type="journal article" date="2014" name="Proc. Natl. Acad. Sci. U.S.A.">
        <title>Extensive sampling of basidiomycete genomes demonstrates inadequacy of the white-rot/brown-rot paradigm for wood decay fungi.</title>
        <authorList>
            <person name="Riley R."/>
            <person name="Salamov A.A."/>
            <person name="Brown D.W."/>
            <person name="Nagy L.G."/>
            <person name="Floudas D."/>
            <person name="Held B.W."/>
            <person name="Levasseur A."/>
            <person name="Lombard V."/>
            <person name="Morin E."/>
            <person name="Otillar R."/>
            <person name="Lindquist E.A."/>
            <person name="Sun H."/>
            <person name="LaButti K.M."/>
            <person name="Schmutz J."/>
            <person name="Jabbour D."/>
            <person name="Luo H."/>
            <person name="Baker S.E."/>
            <person name="Pisabarro A.G."/>
            <person name="Walton J.D."/>
            <person name="Blanchette R.A."/>
            <person name="Henrissat B."/>
            <person name="Martin F."/>
            <person name="Cullen D."/>
            <person name="Hibbett D.S."/>
            <person name="Grigoriev I.V."/>
        </authorList>
    </citation>
    <scope>NUCLEOTIDE SEQUENCE [LARGE SCALE GENOMIC DNA]</scope>
    <source>
        <strain evidence="2">FD-172 SS1</strain>
    </source>
</reference>
<evidence type="ECO:0000313" key="1">
    <source>
        <dbReference type="EMBL" id="KDQ16264.1"/>
    </source>
</evidence>
<accession>A0A067ML37</accession>
<gene>
    <name evidence="1" type="ORF">BOTBODRAFT_30968</name>
</gene>
<dbReference type="AlphaFoldDB" id="A0A067ML37"/>
<dbReference type="Proteomes" id="UP000027195">
    <property type="component" value="Unassembled WGS sequence"/>
</dbReference>
<dbReference type="OrthoDB" id="3172613at2759"/>
<evidence type="ECO:0000313" key="2">
    <source>
        <dbReference type="Proteomes" id="UP000027195"/>
    </source>
</evidence>
<proteinExistence type="predicted"/>